<evidence type="ECO:0000313" key="5">
    <source>
        <dbReference type="Proteomes" id="UP000250928"/>
    </source>
</evidence>
<evidence type="ECO:0008006" key="6">
    <source>
        <dbReference type="Google" id="ProtNLM"/>
    </source>
</evidence>
<dbReference type="AlphaFoldDB" id="A0A657Q7E2"/>
<feature type="signal peptide" evidence="1">
    <location>
        <begin position="1"/>
        <end position="22"/>
    </location>
</feature>
<comment type="caution">
    <text evidence="2">The sequence shown here is derived from an EMBL/GenBank/DDBJ whole genome shotgun (WGS) entry which is preliminary data.</text>
</comment>
<reference evidence="3 5" key="2">
    <citation type="submission" date="2018-01" db="EMBL/GenBank/DDBJ databases">
        <title>Novel co-symbiosis in the lucinid bivalve Phacoides pectinatus.</title>
        <authorList>
            <person name="Lim S.J."/>
            <person name="Davis B.G."/>
            <person name="Gill D.E."/>
            <person name="Engel A.S."/>
            <person name="Anderson L.C."/>
            <person name="Campbell B.J."/>
        </authorList>
    </citation>
    <scope>NUCLEOTIDE SEQUENCE [LARGE SCALE GENOMIC DNA]</scope>
    <source>
        <strain evidence="3">N3_P5</strain>
    </source>
</reference>
<proteinExistence type="predicted"/>
<feature type="chain" id="PRO_5042724957" description="DUF3019 domain-containing protein" evidence="1">
    <location>
        <begin position="23"/>
        <end position="150"/>
    </location>
</feature>
<dbReference type="Proteomes" id="UP000243361">
    <property type="component" value="Unassembled WGS sequence"/>
</dbReference>
<accession>A0A657Q7E2</accession>
<keyword evidence="1" id="KW-0732">Signal</keyword>
<name>A0A657Q7E2_9GAMM</name>
<evidence type="ECO:0000313" key="4">
    <source>
        <dbReference type="Proteomes" id="UP000243361"/>
    </source>
</evidence>
<evidence type="ECO:0000256" key="1">
    <source>
        <dbReference type="SAM" id="SignalP"/>
    </source>
</evidence>
<gene>
    <name evidence="2" type="ORF">B0D84_02665</name>
    <name evidence="3" type="ORF">C3L24_03065</name>
</gene>
<evidence type="ECO:0000313" key="3">
    <source>
        <dbReference type="EMBL" id="PUE04524.1"/>
    </source>
</evidence>
<dbReference type="Proteomes" id="UP000250928">
    <property type="component" value="Unassembled WGS sequence"/>
</dbReference>
<keyword evidence="4" id="KW-1185">Reference proteome</keyword>
<protein>
    <recommendedName>
        <fullName evidence="6">DUF3019 domain-containing protein</fullName>
    </recommendedName>
</protein>
<evidence type="ECO:0000313" key="2">
    <source>
        <dbReference type="EMBL" id="OQX35179.1"/>
    </source>
</evidence>
<dbReference type="EMBL" id="PQCO01000121">
    <property type="protein sequence ID" value="PUE04524.1"/>
    <property type="molecule type" value="Genomic_DNA"/>
</dbReference>
<sequence length="150" mass="16520">MHNTIKAFFLLSGAICSLGAAASENALDAQCTTRGQIAMRLMISSHGSASINVMEDKTTHICAMELEEIEGPPLSRSNDGGLQVEALVTNCTPAMREGSYLKEVFLRIYDQQSEHPSAYLMFRRAEGPARCTVERINTSTLETLHRDLEK</sequence>
<reference evidence="2 4" key="1">
    <citation type="submission" date="2017-02" db="EMBL/GenBank/DDBJ databases">
        <title>Novel co-symbiosis in the unique lucinid bivalve Phacoides pectinatus.</title>
        <authorList>
            <person name="Lim S.J."/>
            <person name="Davis B.G."/>
            <person name="Gill D.E."/>
            <person name="Engel A.S."/>
            <person name="Anderson L.C."/>
            <person name="Campbell B.J."/>
        </authorList>
    </citation>
    <scope>NUCLEOTIDE SEQUENCE [LARGE SCALE GENOMIC DNA]</scope>
    <source>
        <strain evidence="2">LUC13016_P6</strain>
    </source>
</reference>
<dbReference type="EMBL" id="MUIE01000182">
    <property type="protein sequence ID" value="OQX35179.1"/>
    <property type="molecule type" value="Genomic_DNA"/>
</dbReference>
<organism evidence="2 4">
    <name type="scientific">Candidatus Sedimenticola endophacoides</name>
    <dbReference type="NCBI Taxonomy" id="2548426"/>
    <lineage>
        <taxon>Bacteria</taxon>
        <taxon>Pseudomonadati</taxon>
        <taxon>Pseudomonadota</taxon>
        <taxon>Gammaproteobacteria</taxon>
        <taxon>Chromatiales</taxon>
        <taxon>Sedimenticolaceae</taxon>
        <taxon>Sedimenticola</taxon>
    </lineage>
</organism>